<dbReference type="PROSITE" id="PS50943">
    <property type="entry name" value="HTH_CROC1"/>
    <property type="match status" value="1"/>
</dbReference>
<dbReference type="InterPro" id="IPR013096">
    <property type="entry name" value="Cupin_2"/>
</dbReference>
<sequence>MIFRHLSRALPGTRCAFMSNENVSLKVGARLRHARLLKGMRMRDLAAIVGCDESMISKIESGKVSPSLPMLGKLVTALDRDMASFFGLRIDDHKLVQKPEDRLKVFVDALRGGVGVSYERLVPAGAGNLLEANIHVVEPGGEKIDLITHQGEAVGYLVSGEIELTIDDTTFRMSAGDSFFFKAYLTNRYRNIGDTEARIVWVNTPQVH</sequence>
<dbReference type="GO" id="GO:0003700">
    <property type="term" value="F:DNA-binding transcription factor activity"/>
    <property type="evidence" value="ECO:0007669"/>
    <property type="project" value="TreeGrafter"/>
</dbReference>
<comment type="caution">
    <text evidence="3">The sequence shown here is derived from an EMBL/GenBank/DDBJ whole genome shotgun (WGS) entry which is preliminary data.</text>
</comment>
<evidence type="ECO:0000313" key="4">
    <source>
        <dbReference type="Proteomes" id="UP000019486"/>
    </source>
</evidence>
<dbReference type="InterPro" id="IPR010982">
    <property type="entry name" value="Lambda_DNA-bd_dom_sf"/>
</dbReference>
<evidence type="ECO:0000256" key="1">
    <source>
        <dbReference type="ARBA" id="ARBA00023125"/>
    </source>
</evidence>
<dbReference type="CDD" id="cd02209">
    <property type="entry name" value="cupin_XRE_C"/>
    <property type="match status" value="1"/>
</dbReference>
<dbReference type="SMART" id="SM00530">
    <property type="entry name" value="HTH_XRE"/>
    <property type="match status" value="1"/>
</dbReference>
<dbReference type="Gene3D" id="2.60.120.10">
    <property type="entry name" value="Jelly Rolls"/>
    <property type="match status" value="1"/>
</dbReference>
<feature type="domain" description="HTH cro/C1-type" evidence="2">
    <location>
        <begin position="31"/>
        <end position="85"/>
    </location>
</feature>
<dbReference type="PATRIC" id="fig|1385369.3.peg.1170"/>
<dbReference type="Gene3D" id="1.10.260.40">
    <property type="entry name" value="lambda repressor-like DNA-binding domains"/>
    <property type="match status" value="1"/>
</dbReference>
<evidence type="ECO:0000313" key="3">
    <source>
        <dbReference type="EMBL" id="EWY41649.1"/>
    </source>
</evidence>
<dbReference type="InterPro" id="IPR050807">
    <property type="entry name" value="TransReg_Diox_bact_type"/>
</dbReference>
<protein>
    <submittedName>
        <fullName evidence="3">XRE family transcriptional regulator</fullName>
    </submittedName>
</protein>
<keyword evidence="1" id="KW-0238">DNA-binding</keyword>
<dbReference type="GO" id="GO:0005829">
    <property type="term" value="C:cytosol"/>
    <property type="evidence" value="ECO:0007669"/>
    <property type="project" value="TreeGrafter"/>
</dbReference>
<dbReference type="CDD" id="cd00093">
    <property type="entry name" value="HTH_XRE"/>
    <property type="match status" value="1"/>
</dbReference>
<dbReference type="GO" id="GO:0003677">
    <property type="term" value="F:DNA binding"/>
    <property type="evidence" value="ECO:0007669"/>
    <property type="project" value="UniProtKB-KW"/>
</dbReference>
<dbReference type="InterPro" id="IPR014710">
    <property type="entry name" value="RmlC-like_jellyroll"/>
</dbReference>
<proteinExistence type="predicted"/>
<dbReference type="STRING" id="1385369.N825_24195"/>
<keyword evidence="4" id="KW-1185">Reference proteome</keyword>
<accession>W9H6K7</accession>
<dbReference type="EMBL" id="AVFL01000003">
    <property type="protein sequence ID" value="EWY41649.1"/>
    <property type="molecule type" value="Genomic_DNA"/>
</dbReference>
<dbReference type="Proteomes" id="UP000019486">
    <property type="component" value="Unassembled WGS sequence"/>
</dbReference>
<dbReference type="PANTHER" id="PTHR46797:SF2">
    <property type="entry name" value="TRANSCRIPTIONAL REGULATOR"/>
    <property type="match status" value="1"/>
</dbReference>
<dbReference type="SUPFAM" id="SSF47413">
    <property type="entry name" value="lambda repressor-like DNA-binding domains"/>
    <property type="match status" value="1"/>
</dbReference>
<dbReference type="InterPro" id="IPR011051">
    <property type="entry name" value="RmlC_Cupin_sf"/>
</dbReference>
<dbReference type="Pfam" id="PF01381">
    <property type="entry name" value="HTH_3"/>
    <property type="match status" value="1"/>
</dbReference>
<reference evidence="3 4" key="1">
    <citation type="submission" date="2013-08" db="EMBL/GenBank/DDBJ databases">
        <title>The genome sequence of Skermanella stibiiresistens.</title>
        <authorList>
            <person name="Zhu W."/>
            <person name="Wang G."/>
        </authorList>
    </citation>
    <scope>NUCLEOTIDE SEQUENCE [LARGE SCALE GENOMIC DNA]</scope>
    <source>
        <strain evidence="3 4">SB22</strain>
    </source>
</reference>
<dbReference type="InterPro" id="IPR001387">
    <property type="entry name" value="Cro/C1-type_HTH"/>
</dbReference>
<gene>
    <name evidence="3" type="ORF">N825_24195</name>
</gene>
<dbReference type="Pfam" id="PF07883">
    <property type="entry name" value="Cupin_2"/>
    <property type="match status" value="1"/>
</dbReference>
<name>W9H6K7_9PROT</name>
<dbReference type="AlphaFoldDB" id="W9H6K7"/>
<evidence type="ECO:0000259" key="2">
    <source>
        <dbReference type="PROSITE" id="PS50943"/>
    </source>
</evidence>
<dbReference type="SUPFAM" id="SSF51182">
    <property type="entry name" value="RmlC-like cupins"/>
    <property type="match status" value="1"/>
</dbReference>
<organism evidence="3 4">
    <name type="scientific">Skermanella stibiiresistens SB22</name>
    <dbReference type="NCBI Taxonomy" id="1385369"/>
    <lineage>
        <taxon>Bacteria</taxon>
        <taxon>Pseudomonadati</taxon>
        <taxon>Pseudomonadota</taxon>
        <taxon>Alphaproteobacteria</taxon>
        <taxon>Rhodospirillales</taxon>
        <taxon>Azospirillaceae</taxon>
        <taxon>Skermanella</taxon>
    </lineage>
</organism>
<dbReference type="PANTHER" id="PTHR46797">
    <property type="entry name" value="HTH-TYPE TRANSCRIPTIONAL REGULATOR"/>
    <property type="match status" value="1"/>
</dbReference>